<protein>
    <recommendedName>
        <fullName evidence="3">HAT C-terminal dimerisation domain-containing protein</fullName>
    </recommendedName>
</protein>
<gene>
    <name evidence="1" type="primary">Cnig_chr_V.g18122</name>
    <name evidence="1" type="ORF">B9Z55_018122</name>
</gene>
<dbReference type="AlphaFoldDB" id="A0A2G5TCX6"/>
<accession>A0A2G5TCX6</accession>
<evidence type="ECO:0008006" key="3">
    <source>
        <dbReference type="Google" id="ProtNLM"/>
    </source>
</evidence>
<evidence type="ECO:0000313" key="2">
    <source>
        <dbReference type="Proteomes" id="UP000230233"/>
    </source>
</evidence>
<sequence length="287" mass="33493">MEVLSETLKNPEKMSWNDHHDLLYIVHDQKAPEVLDNFFEKMKVKRNCQEMTPDDMTISAFIYKALKIVLETRSAIRDWIYPKAAIIIPMLRVLLNKSKKLDTSGPSSEALSMMKSELIEHLQNASNSCQNNDILKTATFLDSRFRDRFFLKSHKKFMIIKYQKFAEEYYNTILDVIKKEEEDSTEATAPEEQLEKEIAEYLREAPNPQTNPIEFWIKNNVNLPILKALSAQFLAIPACEEMKAKKVYEFGDRIYPEIHMNSIKEKFGYCAANMEIEKFANNCLNLK</sequence>
<name>A0A2G5TCX6_9PELO</name>
<dbReference type="SUPFAM" id="SSF53098">
    <property type="entry name" value="Ribonuclease H-like"/>
    <property type="match status" value="1"/>
</dbReference>
<keyword evidence="2" id="KW-1185">Reference proteome</keyword>
<evidence type="ECO:0000313" key="1">
    <source>
        <dbReference type="EMBL" id="PIC25033.1"/>
    </source>
</evidence>
<comment type="caution">
    <text evidence="1">The sequence shown here is derived from an EMBL/GenBank/DDBJ whole genome shotgun (WGS) entry which is preliminary data.</text>
</comment>
<dbReference type="Proteomes" id="UP000230233">
    <property type="component" value="Chromosome V"/>
</dbReference>
<dbReference type="EMBL" id="PDUG01000005">
    <property type="protein sequence ID" value="PIC25033.1"/>
    <property type="molecule type" value="Genomic_DNA"/>
</dbReference>
<dbReference type="InterPro" id="IPR012337">
    <property type="entry name" value="RNaseH-like_sf"/>
</dbReference>
<dbReference type="STRING" id="1611254.A0A2G5TCX6"/>
<proteinExistence type="predicted"/>
<organism evidence="1 2">
    <name type="scientific">Caenorhabditis nigoni</name>
    <dbReference type="NCBI Taxonomy" id="1611254"/>
    <lineage>
        <taxon>Eukaryota</taxon>
        <taxon>Metazoa</taxon>
        <taxon>Ecdysozoa</taxon>
        <taxon>Nematoda</taxon>
        <taxon>Chromadorea</taxon>
        <taxon>Rhabditida</taxon>
        <taxon>Rhabditina</taxon>
        <taxon>Rhabditomorpha</taxon>
        <taxon>Rhabditoidea</taxon>
        <taxon>Rhabditidae</taxon>
        <taxon>Peloderinae</taxon>
        <taxon>Caenorhabditis</taxon>
    </lineage>
</organism>
<dbReference type="OrthoDB" id="10050977at2759"/>
<reference evidence="2" key="1">
    <citation type="submission" date="2017-10" db="EMBL/GenBank/DDBJ databases">
        <title>Rapid genome shrinkage in a self-fertile nematode reveals novel sperm competition proteins.</title>
        <authorList>
            <person name="Yin D."/>
            <person name="Schwarz E.M."/>
            <person name="Thomas C.G."/>
            <person name="Felde R.L."/>
            <person name="Korf I.F."/>
            <person name="Cutter A.D."/>
            <person name="Schartner C.M."/>
            <person name="Ralston E.J."/>
            <person name="Meyer B.J."/>
            <person name="Haag E.S."/>
        </authorList>
    </citation>
    <scope>NUCLEOTIDE SEQUENCE [LARGE SCALE GENOMIC DNA]</scope>
    <source>
        <strain evidence="2">JU1422</strain>
    </source>
</reference>